<dbReference type="InterPro" id="IPR002563">
    <property type="entry name" value="Flavin_Rdtase-like_dom"/>
</dbReference>
<dbReference type="SUPFAM" id="SSF50475">
    <property type="entry name" value="FMN-binding split barrel"/>
    <property type="match status" value="1"/>
</dbReference>
<comment type="cofactor">
    <cofactor evidence="1">
        <name>FMN</name>
        <dbReference type="ChEBI" id="CHEBI:58210"/>
    </cofactor>
</comment>
<dbReference type="InterPro" id="IPR052174">
    <property type="entry name" value="Flavoredoxin"/>
</dbReference>
<evidence type="ECO:0000259" key="4">
    <source>
        <dbReference type="SMART" id="SM00903"/>
    </source>
</evidence>
<gene>
    <name evidence="5" type="ORF">S01H4_21118</name>
</gene>
<name>X1B0G4_9ZZZZ</name>
<dbReference type="InterPro" id="IPR012349">
    <property type="entry name" value="Split_barrel_FMN-bd"/>
</dbReference>
<evidence type="ECO:0000256" key="1">
    <source>
        <dbReference type="ARBA" id="ARBA00001917"/>
    </source>
</evidence>
<accession>X1B0G4</accession>
<dbReference type="EMBL" id="BART01009547">
    <property type="protein sequence ID" value="GAG77798.1"/>
    <property type="molecule type" value="Genomic_DNA"/>
</dbReference>
<feature type="non-terminal residue" evidence="5">
    <location>
        <position position="1"/>
    </location>
</feature>
<sequence>VKVKTGWKLPIMPLPVCLLGAHVKGKPNFNTIVWFNMLHDNPPLIGVAMSKRHFTNQGIKKNNSFSINIPTSDMVIVTDYCGLHSGSKVDKSKEFDIFYGDLKTAPMIRECSENIECKLVNTKEFKNTDLFIGEIVEIYSDEKYIKDKKPDVKKFDSFVFLMPNGPYWKIGDYLAEAYEVGNSYKPKN</sequence>
<feature type="domain" description="Flavin reductase like" evidence="4">
    <location>
        <begin position="9"/>
        <end position="160"/>
    </location>
</feature>
<dbReference type="GO" id="GO:0010181">
    <property type="term" value="F:FMN binding"/>
    <property type="evidence" value="ECO:0007669"/>
    <property type="project" value="InterPro"/>
</dbReference>
<reference evidence="5" key="1">
    <citation type="journal article" date="2014" name="Front. Microbiol.">
        <title>High frequency of phylogenetically diverse reductive dehalogenase-homologous genes in deep subseafloor sedimentary metagenomes.</title>
        <authorList>
            <person name="Kawai M."/>
            <person name="Futagami T."/>
            <person name="Toyoda A."/>
            <person name="Takaki Y."/>
            <person name="Nishi S."/>
            <person name="Hori S."/>
            <person name="Arai W."/>
            <person name="Tsubouchi T."/>
            <person name="Morono Y."/>
            <person name="Uchiyama I."/>
            <person name="Ito T."/>
            <person name="Fujiyama A."/>
            <person name="Inagaki F."/>
            <person name="Takami H."/>
        </authorList>
    </citation>
    <scope>NUCLEOTIDE SEQUENCE</scope>
    <source>
        <strain evidence="5">Expedition CK06-06</strain>
    </source>
</reference>
<dbReference type="Pfam" id="PF01613">
    <property type="entry name" value="Flavin_Reduct"/>
    <property type="match status" value="1"/>
</dbReference>
<comment type="similarity">
    <text evidence="3">Belongs to the flavoredoxin family.</text>
</comment>
<dbReference type="SMART" id="SM00903">
    <property type="entry name" value="Flavin_Reduct"/>
    <property type="match status" value="1"/>
</dbReference>
<proteinExistence type="inferred from homology"/>
<dbReference type="PANTHER" id="PTHR43567">
    <property type="entry name" value="FLAVOREDOXIN-RELATED-RELATED"/>
    <property type="match status" value="1"/>
</dbReference>
<comment type="caution">
    <text evidence="5">The sequence shown here is derived from an EMBL/GenBank/DDBJ whole genome shotgun (WGS) entry which is preliminary data.</text>
</comment>
<keyword evidence="2" id="KW-0285">Flavoprotein</keyword>
<evidence type="ECO:0000256" key="3">
    <source>
        <dbReference type="ARBA" id="ARBA00038054"/>
    </source>
</evidence>
<protein>
    <recommendedName>
        <fullName evidence="4">Flavin reductase like domain-containing protein</fullName>
    </recommendedName>
</protein>
<dbReference type="Gene3D" id="2.30.110.10">
    <property type="entry name" value="Electron Transport, Fmn-binding Protein, Chain A"/>
    <property type="match status" value="1"/>
</dbReference>
<evidence type="ECO:0000256" key="2">
    <source>
        <dbReference type="ARBA" id="ARBA00022630"/>
    </source>
</evidence>
<evidence type="ECO:0000313" key="5">
    <source>
        <dbReference type="EMBL" id="GAG77798.1"/>
    </source>
</evidence>
<organism evidence="5">
    <name type="scientific">marine sediment metagenome</name>
    <dbReference type="NCBI Taxonomy" id="412755"/>
    <lineage>
        <taxon>unclassified sequences</taxon>
        <taxon>metagenomes</taxon>
        <taxon>ecological metagenomes</taxon>
    </lineage>
</organism>
<dbReference type="PANTHER" id="PTHR43567:SF1">
    <property type="entry name" value="FLAVOREDOXIN"/>
    <property type="match status" value="1"/>
</dbReference>
<dbReference type="AlphaFoldDB" id="X1B0G4"/>